<dbReference type="InterPro" id="IPR000184">
    <property type="entry name" value="Bac_surfAg_D15"/>
</dbReference>
<organism evidence="4 5">
    <name type="scientific">Aquipluma nitroreducens</name>
    <dbReference type="NCBI Taxonomy" id="2010828"/>
    <lineage>
        <taxon>Bacteria</taxon>
        <taxon>Pseudomonadati</taxon>
        <taxon>Bacteroidota</taxon>
        <taxon>Bacteroidia</taxon>
        <taxon>Marinilabiliales</taxon>
        <taxon>Prolixibacteraceae</taxon>
        <taxon>Aquipluma</taxon>
    </lineage>
</organism>
<dbReference type="AlphaFoldDB" id="A0A5K7SFA2"/>
<evidence type="ECO:0000313" key="4">
    <source>
        <dbReference type="EMBL" id="BBE20280.1"/>
    </source>
</evidence>
<gene>
    <name evidence="4" type="ORF">AQPE_4471</name>
</gene>
<evidence type="ECO:0000259" key="3">
    <source>
        <dbReference type="Pfam" id="PF01103"/>
    </source>
</evidence>
<comment type="subcellular location">
    <subcellularLocation>
        <location evidence="1">Membrane</location>
    </subcellularLocation>
</comment>
<reference evidence="4" key="1">
    <citation type="journal article" date="2020" name="Int. J. Syst. Evol. Microbiol.">
        <title>Aquipluma nitroreducens gen. nov. sp. nov., a novel facultatively anaerobic bacterium isolated from a freshwater lake.</title>
        <authorList>
            <person name="Watanabe M."/>
            <person name="Kojima H."/>
            <person name="Fukui M."/>
        </authorList>
    </citation>
    <scope>NUCLEOTIDE SEQUENCE</scope>
    <source>
        <strain evidence="4">MeG22</strain>
    </source>
</reference>
<dbReference type="RefSeq" id="WP_318348441.1">
    <property type="nucleotide sequence ID" value="NZ_AP018694.1"/>
</dbReference>
<dbReference type="KEGG" id="anf:AQPE_4471"/>
<evidence type="ECO:0000256" key="1">
    <source>
        <dbReference type="ARBA" id="ARBA00004370"/>
    </source>
</evidence>
<proteinExistence type="predicted"/>
<dbReference type="Pfam" id="PF01103">
    <property type="entry name" value="Omp85"/>
    <property type="match status" value="1"/>
</dbReference>
<keyword evidence="5" id="KW-1185">Reference proteome</keyword>
<sequence>MNPIRPAVLSLFLCIFIVLNLFSQDRIKVKKVKILPVPTFGYSPETKTYVGVVSLFTIDLYQDSITRSSNSKVEFNYTWNKQIVLETEWNYFLKDEAWFTQGLFHYSKYPDLYYGIGDKTLNSAEVNFESARIKADIDLLRNIKNKWFVGIGINYFNFAKVSYNSSKMVHPELKDASNGGLKLILLNDSRNNILTPTKGTYFKFVNSFKFSENFYDQITIDMRQYYGFGKKQNQTIAGRFYQSSVINTPPFYDYSLVGGDKLVRGYYFGRYRDKNLSTLQLEYRVNLFWKIGLATFGGVSAIYPDLSSIGKLSAKPNLGCGLRFLVDKKENTSLRFDYAVGSNDQSGFYVSFGESF</sequence>
<evidence type="ECO:0000313" key="5">
    <source>
        <dbReference type="Proteomes" id="UP001193389"/>
    </source>
</evidence>
<feature type="domain" description="Bacterial surface antigen (D15)" evidence="3">
    <location>
        <begin position="123"/>
        <end position="356"/>
    </location>
</feature>
<dbReference type="Proteomes" id="UP001193389">
    <property type="component" value="Chromosome"/>
</dbReference>
<accession>A0A5K7SFA2</accession>
<dbReference type="Gene3D" id="2.40.160.50">
    <property type="entry name" value="membrane protein fhac: a member of the omp85/tpsb transporter family"/>
    <property type="match status" value="1"/>
</dbReference>
<dbReference type="GO" id="GO:0019867">
    <property type="term" value="C:outer membrane"/>
    <property type="evidence" value="ECO:0007669"/>
    <property type="project" value="InterPro"/>
</dbReference>
<evidence type="ECO:0000256" key="2">
    <source>
        <dbReference type="ARBA" id="ARBA00023136"/>
    </source>
</evidence>
<keyword evidence="2" id="KW-0472">Membrane</keyword>
<protein>
    <submittedName>
        <fullName evidence="4">Outer membrane protein</fullName>
    </submittedName>
</protein>
<dbReference type="EMBL" id="AP018694">
    <property type="protein sequence ID" value="BBE20280.1"/>
    <property type="molecule type" value="Genomic_DNA"/>
</dbReference>
<name>A0A5K7SFA2_9BACT</name>